<dbReference type="GO" id="GO:0008233">
    <property type="term" value="F:peptidase activity"/>
    <property type="evidence" value="ECO:0007669"/>
    <property type="project" value="UniProtKB-KW"/>
</dbReference>
<protein>
    <submittedName>
        <fullName evidence="6">Serine protease</fullName>
    </submittedName>
</protein>
<comment type="caution">
    <text evidence="4">Lacks conserved residue(s) required for the propagation of feature annotation.</text>
</comment>
<dbReference type="Gene3D" id="3.40.1090.10">
    <property type="entry name" value="Cytosolic phospholipase A2 catalytic domain"/>
    <property type="match status" value="1"/>
</dbReference>
<dbReference type="GO" id="GO:0006508">
    <property type="term" value="P:proteolysis"/>
    <property type="evidence" value="ECO:0007669"/>
    <property type="project" value="UniProtKB-KW"/>
</dbReference>
<reference evidence="6" key="1">
    <citation type="journal article" date="2014" name="Int. J. Syst. Evol. Microbiol.">
        <title>Complete genome sequence of Corynebacterium casei LMG S-19264T (=DSM 44701T), isolated from a smear-ripened cheese.</title>
        <authorList>
            <consortium name="US DOE Joint Genome Institute (JGI-PGF)"/>
            <person name="Walter F."/>
            <person name="Albersmeier A."/>
            <person name="Kalinowski J."/>
            <person name="Ruckert C."/>
        </authorList>
    </citation>
    <scope>NUCLEOTIDE SEQUENCE</scope>
    <source>
        <strain evidence="6">KCTC 12368</strain>
    </source>
</reference>
<evidence type="ECO:0000313" key="7">
    <source>
        <dbReference type="Proteomes" id="UP000619457"/>
    </source>
</evidence>
<dbReference type="Pfam" id="PF01734">
    <property type="entry name" value="Patatin"/>
    <property type="match status" value="1"/>
</dbReference>
<dbReference type="PANTHER" id="PTHR14226">
    <property type="entry name" value="NEUROPATHY TARGET ESTERASE/SWISS CHEESE D.MELANOGASTER"/>
    <property type="match status" value="1"/>
</dbReference>
<keyword evidence="1 4" id="KW-0378">Hydrolase</keyword>
<accession>A0A918PSU2</accession>
<feature type="short sequence motif" description="GXSXG" evidence="4">
    <location>
        <begin position="39"/>
        <end position="43"/>
    </location>
</feature>
<name>A0A918PSU2_9BACT</name>
<evidence type="ECO:0000259" key="5">
    <source>
        <dbReference type="PROSITE" id="PS51635"/>
    </source>
</evidence>
<keyword evidence="6" id="KW-0645">Protease</keyword>
<evidence type="ECO:0000256" key="4">
    <source>
        <dbReference type="PROSITE-ProRule" id="PRU01161"/>
    </source>
</evidence>
<feature type="short sequence motif" description="DGA/G" evidence="4">
    <location>
        <begin position="155"/>
        <end position="157"/>
    </location>
</feature>
<dbReference type="PANTHER" id="PTHR14226:SF76">
    <property type="entry name" value="NTE FAMILY PROTEIN RSSA"/>
    <property type="match status" value="1"/>
</dbReference>
<evidence type="ECO:0000256" key="3">
    <source>
        <dbReference type="ARBA" id="ARBA00023098"/>
    </source>
</evidence>
<dbReference type="AlphaFoldDB" id="A0A918PSU2"/>
<proteinExistence type="predicted"/>
<feature type="active site" description="Nucleophile" evidence="4">
    <location>
        <position position="41"/>
    </location>
</feature>
<dbReference type="GO" id="GO:0016042">
    <property type="term" value="P:lipid catabolic process"/>
    <property type="evidence" value="ECO:0007669"/>
    <property type="project" value="UniProtKB-UniRule"/>
</dbReference>
<feature type="domain" description="PNPLA" evidence="5">
    <location>
        <begin position="8"/>
        <end position="168"/>
    </location>
</feature>
<keyword evidence="7" id="KW-1185">Reference proteome</keyword>
<reference evidence="6" key="2">
    <citation type="submission" date="2020-09" db="EMBL/GenBank/DDBJ databases">
        <authorList>
            <person name="Sun Q."/>
            <person name="Kim S."/>
        </authorList>
    </citation>
    <scope>NUCLEOTIDE SEQUENCE</scope>
    <source>
        <strain evidence="6">KCTC 12368</strain>
    </source>
</reference>
<dbReference type="Proteomes" id="UP000619457">
    <property type="component" value="Unassembled WGS sequence"/>
</dbReference>
<sequence length="295" mass="32541">MGGKTVSLVLSSGGARGLAHIGVIEALVQEGYEIKAIAGCSMGALIGGIYARGKLDEYKEWICNLDRIDVFSLMDFTLSTRGFIKGNKVFQAVEAIVGDELIENLPIPFVCNAVNIHSGDEEIFSRGSLFDAIRASAAIPTVFKPFAIEDREYVDGAILNPIPVNLASTFDTDLLVASDVNAPKACPLDMPVVVKEDKSRLTVPAWVAEYKVKMARFFPQEKKEKNKSMSFLDLMNFSIESMQDRLSDYILSSHSTDMVVQMSRRQCGTFEFYRAKEIIEVGKALTLSSLKQFNP</sequence>
<dbReference type="SUPFAM" id="SSF52151">
    <property type="entry name" value="FabD/lysophospholipase-like"/>
    <property type="match status" value="1"/>
</dbReference>
<organism evidence="6 7">
    <name type="scientific">Echinicola pacifica</name>
    <dbReference type="NCBI Taxonomy" id="346377"/>
    <lineage>
        <taxon>Bacteria</taxon>
        <taxon>Pseudomonadati</taxon>
        <taxon>Bacteroidota</taxon>
        <taxon>Cytophagia</taxon>
        <taxon>Cytophagales</taxon>
        <taxon>Cyclobacteriaceae</taxon>
        <taxon>Echinicola</taxon>
    </lineage>
</organism>
<evidence type="ECO:0000256" key="1">
    <source>
        <dbReference type="ARBA" id="ARBA00022801"/>
    </source>
</evidence>
<dbReference type="InterPro" id="IPR002641">
    <property type="entry name" value="PNPLA_dom"/>
</dbReference>
<dbReference type="RefSeq" id="WP_018472525.1">
    <property type="nucleotide sequence ID" value="NZ_BMWX01000002.1"/>
</dbReference>
<keyword evidence="2 4" id="KW-0442">Lipid degradation</keyword>
<evidence type="ECO:0000313" key="6">
    <source>
        <dbReference type="EMBL" id="GGZ19322.1"/>
    </source>
</evidence>
<evidence type="ECO:0000256" key="2">
    <source>
        <dbReference type="ARBA" id="ARBA00022963"/>
    </source>
</evidence>
<comment type="caution">
    <text evidence="6">The sequence shown here is derived from an EMBL/GenBank/DDBJ whole genome shotgun (WGS) entry which is preliminary data.</text>
</comment>
<dbReference type="InterPro" id="IPR016035">
    <property type="entry name" value="Acyl_Trfase/lysoPLipase"/>
</dbReference>
<dbReference type="InterPro" id="IPR050301">
    <property type="entry name" value="NTE"/>
</dbReference>
<gene>
    <name evidence="6" type="primary">rssA</name>
    <name evidence="6" type="ORF">GCM10007049_09610</name>
</gene>
<dbReference type="PROSITE" id="PS51635">
    <property type="entry name" value="PNPLA"/>
    <property type="match status" value="1"/>
</dbReference>
<feature type="active site" description="Proton acceptor" evidence="4">
    <location>
        <position position="155"/>
    </location>
</feature>
<dbReference type="EMBL" id="BMWX01000002">
    <property type="protein sequence ID" value="GGZ19322.1"/>
    <property type="molecule type" value="Genomic_DNA"/>
</dbReference>
<keyword evidence="3 4" id="KW-0443">Lipid metabolism</keyword>